<evidence type="ECO:0000256" key="3">
    <source>
        <dbReference type="ARBA" id="ARBA00022741"/>
    </source>
</evidence>
<feature type="region of interest" description="Disordered" evidence="12">
    <location>
        <begin position="1"/>
        <end position="22"/>
    </location>
</feature>
<dbReference type="RefSeq" id="XP_048130782.1">
    <property type="nucleotide sequence ID" value="XM_048274825.1"/>
</dbReference>
<gene>
    <name evidence="15" type="primary">LOC115737516</name>
</gene>
<feature type="domain" description="SAP" evidence="13">
    <location>
        <begin position="593"/>
        <end position="627"/>
    </location>
</feature>
<evidence type="ECO:0000256" key="5">
    <source>
        <dbReference type="ARBA" id="ARBA00022801"/>
    </source>
</evidence>
<evidence type="ECO:0000256" key="2">
    <source>
        <dbReference type="ARBA" id="ARBA00005240"/>
    </source>
</evidence>
<dbReference type="InterPro" id="IPR005160">
    <property type="entry name" value="Ku_C"/>
</dbReference>
<dbReference type="PANTHER" id="PTHR12604">
    <property type="entry name" value="KU AUTOANTIGEN DNA HELICASE"/>
    <property type="match status" value="1"/>
</dbReference>
<organism evidence="14 15">
    <name type="scientific">Rhodamnia argentea</name>
    <dbReference type="NCBI Taxonomy" id="178133"/>
    <lineage>
        <taxon>Eukaryota</taxon>
        <taxon>Viridiplantae</taxon>
        <taxon>Streptophyta</taxon>
        <taxon>Embryophyta</taxon>
        <taxon>Tracheophyta</taxon>
        <taxon>Spermatophyta</taxon>
        <taxon>Magnoliopsida</taxon>
        <taxon>eudicotyledons</taxon>
        <taxon>Gunneridae</taxon>
        <taxon>Pentapetalae</taxon>
        <taxon>rosids</taxon>
        <taxon>malvids</taxon>
        <taxon>Myrtales</taxon>
        <taxon>Myrtaceae</taxon>
        <taxon>Myrtoideae</taxon>
        <taxon>Myrteae</taxon>
        <taxon>Australasian group</taxon>
        <taxon>Rhodamnia</taxon>
    </lineage>
</organism>
<dbReference type="InterPro" id="IPR027388">
    <property type="entry name" value="Ku70_bridge/pillars_dom_sf"/>
</dbReference>
<dbReference type="CDD" id="cd01458">
    <property type="entry name" value="vWA_ku"/>
    <property type="match status" value="1"/>
</dbReference>
<dbReference type="PIRSF" id="PIRSF003033">
    <property type="entry name" value="Ku70"/>
    <property type="match status" value="1"/>
</dbReference>
<dbReference type="SUPFAM" id="SSF68906">
    <property type="entry name" value="SAP domain"/>
    <property type="match status" value="1"/>
</dbReference>
<accession>A0ABM3H2G9</accession>
<reference evidence="14" key="1">
    <citation type="submission" date="2025-05" db="UniProtKB">
        <authorList>
            <consortium name="RefSeq"/>
        </authorList>
    </citation>
    <scope>NUCLEOTIDE SEQUENCE [LARGE SCALE GENOMIC DNA]</scope>
</reference>
<reference evidence="15" key="2">
    <citation type="submission" date="2025-08" db="UniProtKB">
        <authorList>
            <consortium name="RefSeq"/>
        </authorList>
    </citation>
    <scope>IDENTIFICATION</scope>
    <source>
        <tissue evidence="15">Leaf</tissue>
    </source>
</reference>
<feature type="compositionally biased region" description="Acidic residues" evidence="12">
    <location>
        <begin position="1"/>
        <end position="18"/>
    </location>
</feature>
<dbReference type="SUPFAM" id="SSF100939">
    <property type="entry name" value="SPOC domain-like"/>
    <property type="match status" value="1"/>
</dbReference>
<evidence type="ECO:0000313" key="14">
    <source>
        <dbReference type="Proteomes" id="UP000827889"/>
    </source>
</evidence>
<keyword evidence="6 15" id="KW-0347">Helicase</keyword>
<keyword evidence="11" id="KW-0539">Nucleus</keyword>
<evidence type="ECO:0000259" key="13">
    <source>
        <dbReference type="PROSITE" id="PS50800"/>
    </source>
</evidence>
<dbReference type="CDD" id="cd00788">
    <property type="entry name" value="KU70"/>
    <property type="match status" value="1"/>
</dbReference>
<dbReference type="Proteomes" id="UP000827889">
    <property type="component" value="Chromosome 2"/>
</dbReference>
<dbReference type="Pfam" id="PF03731">
    <property type="entry name" value="Ku_N"/>
    <property type="match status" value="1"/>
</dbReference>
<dbReference type="Gene3D" id="3.40.50.410">
    <property type="entry name" value="von Willebrand factor, type A domain"/>
    <property type="match status" value="1"/>
</dbReference>
<dbReference type="InterPro" id="IPR003034">
    <property type="entry name" value="SAP_dom"/>
</dbReference>
<dbReference type="NCBIfam" id="TIGR00578">
    <property type="entry name" value="ku70"/>
    <property type="match status" value="1"/>
</dbReference>
<dbReference type="InterPro" id="IPR047087">
    <property type="entry name" value="KU70_core_dom"/>
</dbReference>
<comment type="similarity">
    <text evidence="2">Belongs to the ku70 family.</text>
</comment>
<proteinExistence type="inferred from homology"/>
<dbReference type="Gene3D" id="2.40.290.10">
    <property type="match status" value="1"/>
</dbReference>
<keyword evidence="5" id="KW-0378">Hydrolase</keyword>
<protein>
    <submittedName>
        <fullName evidence="15">ATP-dependent DNA helicase 2 subunit KU70 isoform X1</fullName>
    </submittedName>
</protein>
<dbReference type="Gene3D" id="4.10.970.10">
    <property type="entry name" value="Ku70, bridge and pillars"/>
    <property type="match status" value="1"/>
</dbReference>
<dbReference type="InterPro" id="IPR036465">
    <property type="entry name" value="vWFA_dom_sf"/>
</dbReference>
<dbReference type="PROSITE" id="PS50800">
    <property type="entry name" value="SAP"/>
    <property type="match status" value="1"/>
</dbReference>
<dbReference type="Pfam" id="PF02735">
    <property type="entry name" value="Ku"/>
    <property type="match status" value="1"/>
</dbReference>
<dbReference type="PANTHER" id="PTHR12604:SF2">
    <property type="entry name" value="X-RAY REPAIR CROSS-COMPLEMENTING PROTEIN 6"/>
    <property type="match status" value="1"/>
</dbReference>
<evidence type="ECO:0000256" key="7">
    <source>
        <dbReference type="ARBA" id="ARBA00022840"/>
    </source>
</evidence>
<keyword evidence="10" id="KW-0234">DNA repair</keyword>
<dbReference type="SUPFAM" id="SSF53300">
    <property type="entry name" value="vWA-like"/>
    <property type="match status" value="1"/>
</dbReference>
<keyword evidence="14" id="KW-1185">Reference proteome</keyword>
<evidence type="ECO:0000256" key="10">
    <source>
        <dbReference type="ARBA" id="ARBA00023204"/>
    </source>
</evidence>
<keyword evidence="8" id="KW-0238">DNA-binding</keyword>
<dbReference type="Pfam" id="PF02037">
    <property type="entry name" value="SAP"/>
    <property type="match status" value="1"/>
</dbReference>
<keyword evidence="9" id="KW-0233">DNA recombination</keyword>
<evidence type="ECO:0000256" key="6">
    <source>
        <dbReference type="ARBA" id="ARBA00022806"/>
    </source>
</evidence>
<dbReference type="InterPro" id="IPR016194">
    <property type="entry name" value="SPOC-like_C_dom_sf"/>
</dbReference>
<evidence type="ECO:0000256" key="11">
    <source>
        <dbReference type="ARBA" id="ARBA00023242"/>
    </source>
</evidence>
<dbReference type="InterPro" id="IPR036361">
    <property type="entry name" value="SAP_dom_sf"/>
</dbReference>
<evidence type="ECO:0000256" key="4">
    <source>
        <dbReference type="ARBA" id="ARBA00022763"/>
    </source>
</evidence>
<dbReference type="InterPro" id="IPR006164">
    <property type="entry name" value="DNA_bd_Ku70/Ku80"/>
</dbReference>
<evidence type="ECO:0000256" key="9">
    <source>
        <dbReference type="ARBA" id="ARBA00023172"/>
    </source>
</evidence>
<dbReference type="InterPro" id="IPR005161">
    <property type="entry name" value="Ku_N"/>
</dbReference>
<keyword evidence="7" id="KW-0067">ATP-binding</keyword>
<keyword evidence="4" id="KW-0227">DNA damage</keyword>
<name>A0ABM3H2G9_9MYRT</name>
<dbReference type="InterPro" id="IPR006165">
    <property type="entry name" value="Ku70"/>
</dbReference>
<dbReference type="GO" id="GO:0004386">
    <property type="term" value="F:helicase activity"/>
    <property type="evidence" value="ECO:0007669"/>
    <property type="project" value="UniProtKB-KW"/>
</dbReference>
<dbReference type="Gene3D" id="1.10.720.30">
    <property type="entry name" value="SAP domain"/>
    <property type="match status" value="1"/>
</dbReference>
<dbReference type="SMART" id="SM00559">
    <property type="entry name" value="Ku78"/>
    <property type="match status" value="1"/>
</dbReference>
<evidence type="ECO:0000256" key="8">
    <source>
        <dbReference type="ARBA" id="ARBA00023125"/>
    </source>
</evidence>
<evidence type="ECO:0000313" key="15">
    <source>
        <dbReference type="RefSeq" id="XP_048130782.1"/>
    </source>
</evidence>
<evidence type="ECO:0000256" key="12">
    <source>
        <dbReference type="SAM" id="MobiDB-lite"/>
    </source>
</evidence>
<dbReference type="GeneID" id="115737516"/>
<evidence type="ECO:0000256" key="1">
    <source>
        <dbReference type="ARBA" id="ARBA00004123"/>
    </source>
</evidence>
<keyword evidence="3" id="KW-0547">Nucleotide-binding</keyword>
<dbReference type="Gene3D" id="1.10.1600.10">
    <property type="match status" value="1"/>
</dbReference>
<comment type="subcellular location">
    <subcellularLocation>
        <location evidence="1">Nucleus</location>
    </subcellularLocation>
</comment>
<dbReference type="SMART" id="SM00513">
    <property type="entry name" value="SAP"/>
    <property type="match status" value="1"/>
</dbReference>
<dbReference type="Pfam" id="PF03730">
    <property type="entry name" value="Ku_C"/>
    <property type="match status" value="1"/>
</dbReference>
<sequence length="629" mass="71042">MELDPDDVFRDDEDDPENEALRQRASSKELVVYLVDASPKMFSTNCPSEQEDQKDESHFRIAISCILESLKTQIINRSYDEVAVCFFNTREKKNLQDLNSVFVFNVADREFLDRPTAKFIKELSRLEEFFVKEIGSQHGIVSGSRENSLYNALWVAQALLRKGSAKTADKRILIFTDEDDPFGNIKGGAKADMTRTTLQRVKDAQDLGISIELLPLSQLDREFNVSLFYADLIGLQGEDLAQFVPAAGERMEDMKYQLRKRMFKKRIVRKLTFSVANGVSIEVHTYAFIRPTVLGSITWLDSVTNQPIKIERSFICADTGALMQEPPKHFQTYKNQNVKFSVEELSEIKRVSTGQLRLLGFKPLSCLKDYHNLRPSTFIFPSDEEVIGSTRIFIALHRSMIRLNRFAVAFYGTSSHSQLVALVAQEEIIDSGGQVEPPGMHMICLPYSDDIRHAEELHSGTNAAIPRANEDQIKKAAALIKRIDLKDFSVYQFANPGLQRHYAILQALALEEDDLPEIKDETVPDEEGLARPGVVKAIEEFKLSVYGDKYDESDNAGHKKVSEASKKRKALADGAVQKSAQYNWDALADSGKLKDLTVVELKFYLSAHDLPVSGKKEDLVKRILTHMGK</sequence>